<keyword evidence="2" id="KW-1185">Reference proteome</keyword>
<reference evidence="2" key="1">
    <citation type="journal article" date="2019" name="Int. J. Syst. Evol. Microbiol.">
        <title>The Global Catalogue of Microorganisms (GCM) 10K type strain sequencing project: providing services to taxonomists for standard genome sequencing and annotation.</title>
        <authorList>
            <consortium name="The Broad Institute Genomics Platform"/>
            <consortium name="The Broad Institute Genome Sequencing Center for Infectious Disease"/>
            <person name="Wu L."/>
            <person name="Ma J."/>
        </authorList>
    </citation>
    <scope>NUCLEOTIDE SEQUENCE [LARGE SCALE GENOMIC DNA]</scope>
    <source>
        <strain evidence="2">CGMCC 4.1782</strain>
    </source>
</reference>
<evidence type="ECO:0000313" key="1">
    <source>
        <dbReference type="EMBL" id="MFD2246130.1"/>
    </source>
</evidence>
<protein>
    <submittedName>
        <fullName evidence="1">Uncharacterized protein</fullName>
    </submittedName>
</protein>
<accession>A0ABW5CYN3</accession>
<dbReference type="RefSeq" id="WP_250427805.1">
    <property type="nucleotide sequence ID" value="NZ_JALPRR010000001.1"/>
</dbReference>
<dbReference type="EMBL" id="JBHUIM010000001">
    <property type="protein sequence ID" value="MFD2246130.1"/>
    <property type="molecule type" value="Genomic_DNA"/>
</dbReference>
<comment type="caution">
    <text evidence="1">The sequence shown here is derived from an EMBL/GenBank/DDBJ whole genome shotgun (WGS) entry which is preliminary data.</text>
</comment>
<gene>
    <name evidence="1" type="ORF">ACFSKP_07670</name>
</gene>
<name>A0ABW5CYN3_9BACT</name>
<evidence type="ECO:0000313" key="2">
    <source>
        <dbReference type="Proteomes" id="UP001597374"/>
    </source>
</evidence>
<organism evidence="1 2">
    <name type="scientific">Pontibacter ruber</name>
    <dbReference type="NCBI Taxonomy" id="1343895"/>
    <lineage>
        <taxon>Bacteria</taxon>
        <taxon>Pseudomonadati</taxon>
        <taxon>Bacteroidota</taxon>
        <taxon>Cytophagia</taxon>
        <taxon>Cytophagales</taxon>
        <taxon>Hymenobacteraceae</taxon>
        <taxon>Pontibacter</taxon>
    </lineage>
</organism>
<dbReference type="Proteomes" id="UP001597374">
    <property type="component" value="Unassembled WGS sequence"/>
</dbReference>
<proteinExistence type="predicted"/>
<sequence length="144" mass="16969">MEAPALYFRFKDNLATILGALNSKLEVRSMPYNTSIPLEVNLLADVLRLHGLDFRSETPGAKRLEDFHQWYLQNEEAVSEVMHRVLEDKRAYMRTTTGVVLQKEMLVRRLEYFNETAHTLQVMMTQQQLHSPKHFKYPFLNQQN</sequence>